<evidence type="ECO:0000256" key="5">
    <source>
        <dbReference type="ARBA" id="ARBA00022989"/>
    </source>
</evidence>
<dbReference type="EnsemblMetazoa" id="BGLB004287-RB">
    <property type="protein sequence ID" value="BGLB004287-PB"/>
    <property type="gene ID" value="BGLB004287"/>
</dbReference>
<dbReference type="SUPFAM" id="SSF49313">
    <property type="entry name" value="Cadherin-like"/>
    <property type="match status" value="4"/>
</dbReference>
<evidence type="ECO:0000256" key="8">
    <source>
        <dbReference type="PROSITE-ProRule" id="PRU00043"/>
    </source>
</evidence>
<evidence type="ECO:0000256" key="2">
    <source>
        <dbReference type="ARBA" id="ARBA00022692"/>
    </source>
</evidence>
<feature type="chain" id="PRO_5013310862" description="Cadherin domain-containing protein" evidence="9">
    <location>
        <begin position="25"/>
        <end position="543"/>
    </location>
</feature>
<feature type="domain" description="Cadherin" evidence="10">
    <location>
        <begin position="267"/>
        <end position="363"/>
    </location>
</feature>
<keyword evidence="9" id="KW-0732">Signal</keyword>
<dbReference type="InterPro" id="IPR050174">
    <property type="entry name" value="Protocadherin/Cadherin-CA"/>
</dbReference>
<dbReference type="Proteomes" id="UP000076420">
    <property type="component" value="Unassembled WGS sequence"/>
</dbReference>
<keyword evidence="3" id="KW-0677">Repeat</keyword>
<dbReference type="PROSITE" id="PS00232">
    <property type="entry name" value="CADHERIN_1"/>
    <property type="match status" value="1"/>
</dbReference>
<feature type="domain" description="Cadherin" evidence="10">
    <location>
        <begin position="102"/>
        <end position="151"/>
    </location>
</feature>
<dbReference type="Gene3D" id="2.60.40.60">
    <property type="entry name" value="Cadherins"/>
    <property type="match status" value="4"/>
</dbReference>
<proteinExistence type="predicted"/>
<evidence type="ECO:0000256" key="4">
    <source>
        <dbReference type="ARBA" id="ARBA00022837"/>
    </source>
</evidence>
<dbReference type="FunFam" id="2.60.40.60:FF:000020">
    <property type="entry name" value="Dachsous cadherin-related 1b"/>
    <property type="match status" value="1"/>
</dbReference>
<dbReference type="OrthoDB" id="6079343at2759"/>
<keyword evidence="6" id="KW-0472">Membrane</keyword>
<feature type="signal peptide" evidence="9">
    <location>
        <begin position="1"/>
        <end position="24"/>
    </location>
</feature>
<evidence type="ECO:0000256" key="3">
    <source>
        <dbReference type="ARBA" id="ARBA00022737"/>
    </source>
</evidence>
<protein>
    <recommendedName>
        <fullName evidence="10">Cadherin domain-containing protein</fullName>
    </recommendedName>
</protein>
<dbReference type="PANTHER" id="PTHR24028:SF328">
    <property type="entry name" value="CADHERIN-3"/>
    <property type="match status" value="1"/>
</dbReference>
<feature type="domain" description="Cadherin" evidence="10">
    <location>
        <begin position="152"/>
        <end position="258"/>
    </location>
</feature>
<evidence type="ECO:0000256" key="6">
    <source>
        <dbReference type="ARBA" id="ARBA00023136"/>
    </source>
</evidence>
<dbReference type="InterPro" id="IPR020894">
    <property type="entry name" value="Cadherin_CS"/>
</dbReference>
<evidence type="ECO:0000259" key="10">
    <source>
        <dbReference type="PROSITE" id="PS50268"/>
    </source>
</evidence>
<evidence type="ECO:0000256" key="9">
    <source>
        <dbReference type="SAM" id="SignalP"/>
    </source>
</evidence>
<dbReference type="PRINTS" id="PR00205">
    <property type="entry name" value="CADHERIN"/>
</dbReference>
<keyword evidence="7" id="KW-0325">Glycoprotein</keyword>
<evidence type="ECO:0000313" key="11">
    <source>
        <dbReference type="EnsemblMetazoa" id="BGLB004287-PB"/>
    </source>
</evidence>
<dbReference type="VEuPathDB" id="VectorBase:BGLAX_036113"/>
<evidence type="ECO:0000256" key="7">
    <source>
        <dbReference type="ARBA" id="ARBA00023180"/>
    </source>
</evidence>
<sequence>MANPISSLSVFFLLASLCTVFTQAKKPTHKASSSAKSLEIKFGFLPNPSLNRSNLIVISEEMPMNSLLGIVTVEESSKGNIHCEDDSDYIKLDRLGPKGFKVDLARHLDRELVEEFVVTVTCRDVDSVPPVSGTQSFSVLVLDENDNAPVFSETIYIANITENIAIGELVLTVKATDADSDLSGSFNFSLFGLENYGNKPFVIDPETGRITTQLGVDREANANFTFTVMATDKGKPANTGTAVVVVFIEDVNDNAPVVLNRELRTRENQAANTLVGKIIAADIDEGKNAELVFSKIEDDDFSSTAPFEVNPNGNVLSVVPLDREQRAEYSMKVMVKDRGTPRLSSTATIVIIVDDDNDNAPEITSDCMGGVDSFLQNEGYLQDNDTSASDQGLISVDWYTPDNTSIYQVTATDRDSGDNSRLVFDIEASAKEEPSAEGLFAIDRSLGVITLRRKLLPSDGLVHLVNVSVSDSGNPSRSSYCLLNVTFDIELSLLETAASQSTEMMQLENGQTSHVFRTLPLRHHELAIVLLAALSLLATYLLK</sequence>
<dbReference type="CDD" id="cd11304">
    <property type="entry name" value="Cadherin_repeat"/>
    <property type="match status" value="4"/>
</dbReference>
<dbReference type="PANTHER" id="PTHR24028">
    <property type="entry name" value="CADHERIN-87A"/>
    <property type="match status" value="1"/>
</dbReference>
<name>A0A2C9JLE5_BIOGL</name>
<evidence type="ECO:0000313" key="12">
    <source>
        <dbReference type="Proteomes" id="UP000076420"/>
    </source>
</evidence>
<dbReference type="KEGG" id="bgt:106058860"/>
<dbReference type="SMART" id="SM00112">
    <property type="entry name" value="CA"/>
    <property type="match status" value="4"/>
</dbReference>
<dbReference type="Pfam" id="PF00028">
    <property type="entry name" value="Cadherin"/>
    <property type="match status" value="3"/>
</dbReference>
<dbReference type="STRING" id="6526.A0A2C9JLE5"/>
<accession>A0A2C9JLE5</accession>
<keyword evidence="4 8" id="KW-0106">Calcium</keyword>
<keyword evidence="5" id="KW-1133">Transmembrane helix</keyword>
<dbReference type="GO" id="GO:0007156">
    <property type="term" value="P:homophilic cell adhesion via plasma membrane adhesion molecules"/>
    <property type="evidence" value="ECO:0007669"/>
    <property type="project" value="InterPro"/>
</dbReference>
<dbReference type="GO" id="GO:0005509">
    <property type="term" value="F:calcium ion binding"/>
    <property type="evidence" value="ECO:0007669"/>
    <property type="project" value="UniProtKB-UniRule"/>
</dbReference>
<dbReference type="AlphaFoldDB" id="A0A2C9JLE5"/>
<dbReference type="FunFam" id="2.60.40.60:FF:000092">
    <property type="entry name" value="Protocadherin 8"/>
    <property type="match status" value="1"/>
</dbReference>
<evidence type="ECO:0000256" key="1">
    <source>
        <dbReference type="ARBA" id="ARBA00004167"/>
    </source>
</evidence>
<dbReference type="InterPro" id="IPR015919">
    <property type="entry name" value="Cadherin-like_sf"/>
</dbReference>
<comment type="subcellular location">
    <subcellularLocation>
        <location evidence="1">Membrane</location>
        <topology evidence="1">Single-pass membrane protein</topology>
    </subcellularLocation>
</comment>
<feature type="domain" description="Cadherin" evidence="10">
    <location>
        <begin position="400"/>
        <end position="487"/>
    </location>
</feature>
<dbReference type="PROSITE" id="PS50268">
    <property type="entry name" value="CADHERIN_2"/>
    <property type="match status" value="4"/>
</dbReference>
<dbReference type="GO" id="GO:0005886">
    <property type="term" value="C:plasma membrane"/>
    <property type="evidence" value="ECO:0007669"/>
    <property type="project" value="InterPro"/>
</dbReference>
<dbReference type="VEuPathDB" id="VectorBase:BGLB004287"/>
<dbReference type="RefSeq" id="XP_013071825.2">
    <property type="nucleotide sequence ID" value="XM_013216371.2"/>
</dbReference>
<dbReference type="InterPro" id="IPR002126">
    <property type="entry name" value="Cadherin-like_dom"/>
</dbReference>
<organism evidence="11 12">
    <name type="scientific">Biomphalaria glabrata</name>
    <name type="common">Bloodfluke planorb</name>
    <name type="synonym">Freshwater snail</name>
    <dbReference type="NCBI Taxonomy" id="6526"/>
    <lineage>
        <taxon>Eukaryota</taxon>
        <taxon>Metazoa</taxon>
        <taxon>Spiralia</taxon>
        <taxon>Lophotrochozoa</taxon>
        <taxon>Mollusca</taxon>
        <taxon>Gastropoda</taxon>
        <taxon>Heterobranchia</taxon>
        <taxon>Euthyneura</taxon>
        <taxon>Panpulmonata</taxon>
        <taxon>Hygrophila</taxon>
        <taxon>Lymnaeoidea</taxon>
        <taxon>Planorbidae</taxon>
        <taxon>Biomphalaria</taxon>
    </lineage>
</organism>
<keyword evidence="2" id="KW-0812">Transmembrane</keyword>
<reference evidence="11" key="1">
    <citation type="submission" date="2020-05" db="UniProtKB">
        <authorList>
            <consortium name="EnsemblMetazoa"/>
        </authorList>
    </citation>
    <scope>IDENTIFICATION</scope>
    <source>
        <strain evidence="11">BB02</strain>
    </source>
</reference>
<gene>
    <name evidence="11" type="primary">106058860</name>
</gene>